<dbReference type="GO" id="GO:0005829">
    <property type="term" value="C:cytosol"/>
    <property type="evidence" value="ECO:0007669"/>
    <property type="project" value="TreeGrafter"/>
</dbReference>
<keyword evidence="1" id="KW-0378">Hydrolase</keyword>
<name>A0A2T0BIT0_9CLOT</name>
<dbReference type="SFLD" id="SFLDG01140">
    <property type="entry name" value="C2.B:_Phosphomannomutase_and_P"/>
    <property type="match status" value="1"/>
</dbReference>
<dbReference type="RefSeq" id="WP_106058761.1">
    <property type="nucleotide sequence ID" value="NZ_PVXQ01000005.1"/>
</dbReference>
<gene>
    <name evidence="1" type="primary">ywpJ_1</name>
    <name evidence="1" type="ORF">CLVI_07310</name>
</gene>
<dbReference type="SFLD" id="SFLDS00003">
    <property type="entry name" value="Haloacid_Dehalogenase"/>
    <property type="match status" value="1"/>
</dbReference>
<dbReference type="SUPFAM" id="SSF56784">
    <property type="entry name" value="HAD-like"/>
    <property type="match status" value="1"/>
</dbReference>
<evidence type="ECO:0000313" key="2">
    <source>
        <dbReference type="Proteomes" id="UP000239471"/>
    </source>
</evidence>
<accession>A0A2T0BIT0</accession>
<dbReference type="Gene3D" id="3.40.50.1000">
    <property type="entry name" value="HAD superfamily/HAD-like"/>
    <property type="match status" value="1"/>
</dbReference>
<dbReference type="Proteomes" id="UP000239471">
    <property type="component" value="Unassembled WGS sequence"/>
</dbReference>
<dbReference type="Pfam" id="PF08282">
    <property type="entry name" value="Hydrolase_3"/>
    <property type="match status" value="1"/>
</dbReference>
<protein>
    <submittedName>
        <fullName evidence="1">Putative phosphatase YwpJ</fullName>
        <ecNumber evidence="1">3.1.3.-</ecNumber>
    </submittedName>
</protein>
<dbReference type="InterPro" id="IPR036412">
    <property type="entry name" value="HAD-like_sf"/>
</dbReference>
<dbReference type="EC" id="3.1.3.-" evidence="1"/>
<dbReference type="InterPro" id="IPR000150">
    <property type="entry name" value="Cof"/>
</dbReference>
<evidence type="ECO:0000313" key="1">
    <source>
        <dbReference type="EMBL" id="PRR83784.1"/>
    </source>
</evidence>
<reference evidence="1 2" key="1">
    <citation type="submission" date="2018-03" db="EMBL/GenBank/DDBJ databases">
        <title>Genome sequence of Clostridium vincentii DSM 10228.</title>
        <authorList>
            <person name="Poehlein A."/>
            <person name="Daniel R."/>
        </authorList>
    </citation>
    <scope>NUCLEOTIDE SEQUENCE [LARGE SCALE GENOMIC DNA]</scope>
    <source>
        <strain evidence="1 2">DSM 10228</strain>
    </source>
</reference>
<dbReference type="PANTHER" id="PTHR10000">
    <property type="entry name" value="PHOSPHOSERINE PHOSPHATASE"/>
    <property type="match status" value="1"/>
</dbReference>
<proteinExistence type="predicted"/>
<dbReference type="PROSITE" id="PS01229">
    <property type="entry name" value="COF_2"/>
    <property type="match status" value="1"/>
</dbReference>
<dbReference type="SFLD" id="SFLDG01144">
    <property type="entry name" value="C2.B.4:_PGP_Like"/>
    <property type="match status" value="1"/>
</dbReference>
<dbReference type="Gene3D" id="3.30.1240.10">
    <property type="match status" value="1"/>
</dbReference>
<dbReference type="GO" id="GO:0016791">
    <property type="term" value="F:phosphatase activity"/>
    <property type="evidence" value="ECO:0007669"/>
    <property type="project" value="TreeGrafter"/>
</dbReference>
<dbReference type="InterPro" id="IPR006379">
    <property type="entry name" value="HAD-SF_hydro_IIB"/>
</dbReference>
<dbReference type="GO" id="GO:0000287">
    <property type="term" value="F:magnesium ion binding"/>
    <property type="evidence" value="ECO:0007669"/>
    <property type="project" value="TreeGrafter"/>
</dbReference>
<dbReference type="PANTHER" id="PTHR10000:SF25">
    <property type="entry name" value="PHOSPHATASE YKRA-RELATED"/>
    <property type="match status" value="1"/>
</dbReference>
<dbReference type="EMBL" id="PVXQ01000005">
    <property type="protein sequence ID" value="PRR83784.1"/>
    <property type="molecule type" value="Genomic_DNA"/>
</dbReference>
<keyword evidence="2" id="KW-1185">Reference proteome</keyword>
<dbReference type="OrthoDB" id="9810101at2"/>
<dbReference type="NCBIfam" id="TIGR00099">
    <property type="entry name" value="Cof-subfamily"/>
    <property type="match status" value="1"/>
</dbReference>
<comment type="caution">
    <text evidence="1">The sequence shown here is derived from an EMBL/GenBank/DDBJ whole genome shotgun (WGS) entry which is preliminary data.</text>
</comment>
<dbReference type="AlphaFoldDB" id="A0A2T0BIT0"/>
<organism evidence="1 2">
    <name type="scientific">Clostridium vincentii</name>
    <dbReference type="NCBI Taxonomy" id="52704"/>
    <lineage>
        <taxon>Bacteria</taxon>
        <taxon>Bacillati</taxon>
        <taxon>Bacillota</taxon>
        <taxon>Clostridia</taxon>
        <taxon>Eubacteriales</taxon>
        <taxon>Clostridiaceae</taxon>
        <taxon>Clostridium</taxon>
    </lineage>
</organism>
<sequence length="282" mass="31740">MGKKIIFFDIDGTLVVCEGKEYVPDSAIEAIKAARRNGHLVYLCTGRSKAEIYPHILDIGIDGVIGAGGGYVEIEDEILYHKTVSDDSLKHLINYFEENSYDYYLESNKGLIASKNMISRVEFIIYGDYINDPEAKKRWDKQDSHFINALHKSNNMYLDDVNKVCFLENKNIPFENLKKEFENEFSIIKCTVQAFGDESGELTVPGIHKATAIEVLIEHLGIEQKDTYAFGDGMNDAEMLEYVKVGIAMGNAKDGLKVIADEVCESQIDDGIYKAMKRHGLI</sequence>
<dbReference type="NCBIfam" id="TIGR01484">
    <property type="entry name" value="HAD-SF-IIB"/>
    <property type="match status" value="1"/>
</dbReference>
<dbReference type="InterPro" id="IPR023214">
    <property type="entry name" value="HAD_sf"/>
</dbReference>